<evidence type="ECO:0000313" key="13">
    <source>
        <dbReference type="EMBL" id="MXB13563.1"/>
    </source>
</evidence>
<organism evidence="12">
    <name type="scientific">Francisella tularensis</name>
    <dbReference type="NCBI Taxonomy" id="263"/>
    <lineage>
        <taxon>Bacteria</taxon>
        <taxon>Pseudomonadati</taxon>
        <taxon>Pseudomonadota</taxon>
        <taxon>Gammaproteobacteria</taxon>
        <taxon>Thiotrichales</taxon>
        <taxon>Francisellaceae</taxon>
        <taxon>Francisella</taxon>
    </lineage>
</organism>
<dbReference type="Gene3D" id="1.10.246.130">
    <property type="match status" value="1"/>
</dbReference>
<dbReference type="InterPro" id="IPR000101">
    <property type="entry name" value="GGT_peptidase"/>
</dbReference>
<comment type="subunit">
    <text evidence="11">This enzyme consists of two polypeptide chains, which are synthesized in precursor form from a single polypeptide.</text>
</comment>
<dbReference type="NCBIfam" id="TIGR00066">
    <property type="entry name" value="g_glut_trans"/>
    <property type="match status" value="1"/>
</dbReference>
<dbReference type="EMBL" id="VJDK01000022">
    <property type="protein sequence ID" value="MWY74369.1"/>
    <property type="molecule type" value="Genomic_DNA"/>
</dbReference>
<evidence type="ECO:0000256" key="10">
    <source>
        <dbReference type="PIRSR" id="PIRSR600101-2"/>
    </source>
</evidence>
<gene>
    <name evidence="12" type="primary">ggt</name>
    <name evidence="12" type="ORF">FNB10_04500</name>
    <name evidence="13" type="ORF">FND40_04550</name>
</gene>
<dbReference type="EC" id="2.3.2.2" evidence="11"/>
<evidence type="ECO:0000256" key="1">
    <source>
        <dbReference type="ARBA" id="ARBA00001049"/>
    </source>
</evidence>
<evidence type="ECO:0000256" key="9">
    <source>
        <dbReference type="PIRSR" id="PIRSR600101-1"/>
    </source>
</evidence>
<accession>A0A6B0K0M3</accession>
<keyword evidence="6 11" id="KW-0865">Zymogen</keyword>
<feature type="binding site" evidence="10">
    <location>
        <begin position="483"/>
        <end position="484"/>
    </location>
    <ligand>
        <name>L-glutamate</name>
        <dbReference type="ChEBI" id="CHEBI:29985"/>
    </ligand>
</feature>
<dbReference type="UniPathway" id="UPA00204"/>
<dbReference type="Gene3D" id="3.60.20.40">
    <property type="match status" value="1"/>
</dbReference>
<keyword evidence="11" id="KW-0317">Glutathione biosynthesis</keyword>
<dbReference type="Pfam" id="PF01019">
    <property type="entry name" value="G_glu_transpept"/>
    <property type="match status" value="1"/>
</dbReference>
<dbReference type="EC" id="3.4.19.13" evidence="11"/>
<evidence type="ECO:0000256" key="2">
    <source>
        <dbReference type="ARBA" id="ARBA00001089"/>
    </source>
</evidence>
<dbReference type="GO" id="GO:0006751">
    <property type="term" value="P:glutathione catabolic process"/>
    <property type="evidence" value="ECO:0007669"/>
    <property type="project" value="UniProtKB-UniRule"/>
</dbReference>
<comment type="similarity">
    <text evidence="3 11">Belongs to the gamma-glutamyltransferase family.</text>
</comment>
<dbReference type="InterPro" id="IPR055262">
    <property type="entry name" value="GGT_CS"/>
</dbReference>
<evidence type="ECO:0000256" key="4">
    <source>
        <dbReference type="ARBA" id="ARBA00022679"/>
    </source>
</evidence>
<dbReference type="EMBL" id="VJIQ01000022">
    <property type="protein sequence ID" value="MXB13563.1"/>
    <property type="molecule type" value="Genomic_DNA"/>
</dbReference>
<feature type="binding site" evidence="10">
    <location>
        <begin position="430"/>
        <end position="432"/>
    </location>
    <ligand>
        <name>L-glutamate</name>
        <dbReference type="ChEBI" id="CHEBI:29985"/>
    </ligand>
</feature>
<feature type="binding site" evidence="10">
    <location>
        <position position="506"/>
    </location>
    <ligand>
        <name>L-glutamate</name>
        <dbReference type="ChEBI" id="CHEBI:29985"/>
    </ligand>
</feature>
<proteinExistence type="inferred from homology"/>
<dbReference type="PROSITE" id="PS00462">
    <property type="entry name" value="G_GLU_TRANSPEPTIDASE"/>
    <property type="match status" value="1"/>
</dbReference>
<dbReference type="InterPro" id="IPR029055">
    <property type="entry name" value="Ntn_hydrolases_N"/>
</dbReference>
<reference evidence="12" key="1">
    <citation type="submission" date="2019-06" db="EMBL/GenBank/DDBJ databases">
        <title>Phylogeography and genetic diversity of Francisella tularensis subsp. holarctica in France (1947-2018).</title>
        <authorList>
            <person name="Kevin M."/>
            <person name="Madani N."/>
            <person name="Maurin M."/>
        </authorList>
    </citation>
    <scope>NUCLEOTIDE SEQUENCE</scope>
    <source>
        <strain evidence="12">10-1635/5</strain>
        <strain evidence="13">93-11516</strain>
    </source>
</reference>
<dbReference type="GO" id="GO:0006750">
    <property type="term" value="P:glutathione biosynthetic process"/>
    <property type="evidence" value="ECO:0007669"/>
    <property type="project" value="UniProtKB-KW"/>
</dbReference>
<evidence type="ECO:0000256" key="7">
    <source>
        <dbReference type="ARBA" id="ARBA00023315"/>
    </source>
</evidence>
<dbReference type="InterPro" id="IPR051792">
    <property type="entry name" value="GGT_bact"/>
</dbReference>
<dbReference type="InterPro" id="IPR043137">
    <property type="entry name" value="GGT_ssub_C"/>
</dbReference>
<feature type="binding site" evidence="10">
    <location>
        <position position="135"/>
    </location>
    <ligand>
        <name>L-glutamate</name>
        <dbReference type="ChEBI" id="CHEBI:29985"/>
    </ligand>
</feature>
<comment type="PTM">
    <text evidence="11">Cleaved by autocatalysis into a large and a small subunit.</text>
</comment>
<evidence type="ECO:0000256" key="5">
    <source>
        <dbReference type="ARBA" id="ARBA00022801"/>
    </source>
</evidence>
<dbReference type="InterPro" id="IPR043138">
    <property type="entry name" value="GGT_lsub"/>
</dbReference>
<evidence type="ECO:0000256" key="3">
    <source>
        <dbReference type="ARBA" id="ARBA00009381"/>
    </source>
</evidence>
<comment type="catalytic activity">
    <reaction evidence="1 11">
        <text>an S-substituted glutathione + H2O = an S-substituted L-cysteinylglycine + L-glutamate</text>
        <dbReference type="Rhea" id="RHEA:59468"/>
        <dbReference type="ChEBI" id="CHEBI:15377"/>
        <dbReference type="ChEBI" id="CHEBI:29985"/>
        <dbReference type="ChEBI" id="CHEBI:90779"/>
        <dbReference type="ChEBI" id="CHEBI:143103"/>
        <dbReference type="EC" id="3.4.19.13"/>
    </reaction>
</comment>
<feature type="active site" description="Nucleophile" evidence="9">
    <location>
        <position position="412"/>
    </location>
</feature>
<dbReference type="PANTHER" id="PTHR43199:SF1">
    <property type="entry name" value="GLUTATHIONE HYDROLASE PROENZYME"/>
    <property type="match status" value="1"/>
</dbReference>
<comment type="pathway">
    <text evidence="11">Sulfur metabolism; glutathione metabolism.</text>
</comment>
<keyword evidence="5 11" id="KW-0378">Hydrolase</keyword>
<protein>
    <recommendedName>
        <fullName evidence="11">Glutathione hydrolase proenzyme</fullName>
        <ecNumber evidence="11">2.3.2.2</ecNumber>
        <ecNumber evidence="11">3.4.19.13</ecNumber>
    </recommendedName>
    <component>
        <recommendedName>
            <fullName evidence="11">Glutathione hydrolase large chain</fullName>
        </recommendedName>
    </component>
    <component>
        <recommendedName>
            <fullName evidence="11">Glutathione hydrolase small chain</fullName>
        </recommendedName>
    </component>
</protein>
<feature type="binding site" evidence="10">
    <location>
        <position position="454"/>
    </location>
    <ligand>
        <name>L-glutamate</name>
        <dbReference type="ChEBI" id="CHEBI:29985"/>
    </ligand>
</feature>
<comment type="catalytic activity">
    <reaction evidence="8 11">
        <text>an N-terminal (5-L-glutamyl)-[peptide] + an alpha-amino acid = 5-L-glutamyl amino acid + an N-terminal L-alpha-aminoacyl-[peptide]</text>
        <dbReference type="Rhea" id="RHEA:23904"/>
        <dbReference type="Rhea" id="RHEA-COMP:9780"/>
        <dbReference type="Rhea" id="RHEA-COMP:9795"/>
        <dbReference type="ChEBI" id="CHEBI:77644"/>
        <dbReference type="ChEBI" id="CHEBI:78597"/>
        <dbReference type="ChEBI" id="CHEBI:78599"/>
        <dbReference type="ChEBI" id="CHEBI:78608"/>
        <dbReference type="EC" id="2.3.2.2"/>
    </reaction>
</comment>
<dbReference type="PRINTS" id="PR01210">
    <property type="entry name" value="GGTRANSPTASE"/>
</dbReference>
<comment type="catalytic activity">
    <reaction evidence="2 11">
        <text>glutathione + H2O = L-cysteinylglycine + L-glutamate</text>
        <dbReference type="Rhea" id="RHEA:28807"/>
        <dbReference type="ChEBI" id="CHEBI:15377"/>
        <dbReference type="ChEBI" id="CHEBI:29985"/>
        <dbReference type="ChEBI" id="CHEBI:57925"/>
        <dbReference type="ChEBI" id="CHEBI:61694"/>
        <dbReference type="EC" id="3.4.19.13"/>
    </reaction>
</comment>
<sequence>MRRFLLSYTYSVFKNTLRLLVKKLFVNLMSLLILLPSLTLIAAPVPTGYGFIPIQEEMQIAQPVTATHGMVSSQEALASKVGLDILKQGGNAVDAAVAVGFALAVTLPRAGNLAGGGFMIIHLQDGNKNIAINYREKAPAKASRDMFLNDKGDIDYAKVSGSYSASGVPGTVACLIDAQQKYGKLKLSQVIEPAIKLAEDGIPVSYDLHQSLVTAKPWLQKSPDAMKIFYKKDGSAYEVGEILKQPELANSLKLIAKQGKKAFYEGEIAHKIADSMAKNGGLITLQDLKNYNIEEMKPVKGTYRGYTIYSMPPPSSGGVILIELLNILENFPLSDYGNNSVKTINLMSNAMSYAYNDRNSDLGDPDFVKMDLAKFLSKKYAKQIAQKITTDKHIPSKDISTIDPDDHEKLQTTHFSIIDKDGNMVSNTYTLNYSYGSGIVVPGTGIFLNNEMDDFAAKVGEANVFGLVQGEVNTVAPNKRPLSSMTPTIVLDNDGKPFLATGSPGGSRIITTTLQVILNIIDFNMNLQAAVNNPRIHSQLWPEEIGVEQGISVDTINLLKKMGNTVTPYAAMGAAESVMSDGQYVYGAADPRRASALAIGY</sequence>
<dbReference type="SUPFAM" id="SSF56235">
    <property type="entry name" value="N-terminal nucleophile aminohydrolases (Ntn hydrolases)"/>
    <property type="match status" value="1"/>
</dbReference>
<keyword evidence="7 11" id="KW-0012">Acyltransferase</keyword>
<keyword evidence="4 11" id="KW-0808">Transferase</keyword>
<dbReference type="RefSeq" id="WP_010030846.1">
    <property type="nucleotide sequence ID" value="NZ_CP025778.1"/>
</dbReference>
<dbReference type="AlphaFoldDB" id="A0A6B0K0M3"/>
<dbReference type="PANTHER" id="PTHR43199">
    <property type="entry name" value="GLUTATHIONE HYDROLASE"/>
    <property type="match status" value="1"/>
</dbReference>
<comment type="caution">
    <text evidence="12">The sequence shown here is derived from an EMBL/GenBank/DDBJ whole genome shotgun (WGS) entry which is preliminary data.</text>
</comment>
<dbReference type="GO" id="GO:0103068">
    <property type="term" value="F:leukotriene C4 gamma-glutamyl transferase activity"/>
    <property type="evidence" value="ECO:0007669"/>
    <property type="project" value="UniProtKB-EC"/>
</dbReference>
<evidence type="ECO:0000256" key="8">
    <source>
        <dbReference type="ARBA" id="ARBA00047417"/>
    </source>
</evidence>
<name>A0A6B0K0M3_FRATU</name>
<evidence type="ECO:0000313" key="12">
    <source>
        <dbReference type="EMBL" id="MWY74369.1"/>
    </source>
</evidence>
<evidence type="ECO:0000256" key="6">
    <source>
        <dbReference type="ARBA" id="ARBA00023145"/>
    </source>
</evidence>
<evidence type="ECO:0000256" key="11">
    <source>
        <dbReference type="RuleBase" id="RU368036"/>
    </source>
</evidence>
<dbReference type="GO" id="GO:0036374">
    <property type="term" value="F:glutathione hydrolase activity"/>
    <property type="evidence" value="ECO:0007669"/>
    <property type="project" value="UniProtKB-UniRule"/>
</dbReference>